<proteinExistence type="predicted"/>
<keyword evidence="3" id="KW-0805">Transcription regulation</keyword>
<comment type="caution">
    <text evidence="8">The sequence shown here is derived from an EMBL/GenBank/DDBJ whole genome shotgun (WGS) entry which is preliminary data.</text>
</comment>
<feature type="compositionally biased region" description="Basic and acidic residues" evidence="6">
    <location>
        <begin position="345"/>
        <end position="355"/>
    </location>
</feature>
<dbReference type="CDD" id="cd00009">
    <property type="entry name" value="AAA"/>
    <property type="match status" value="1"/>
</dbReference>
<dbReference type="EMBL" id="JAXGFO010000003">
    <property type="protein sequence ID" value="MEG3156503.1"/>
    <property type="molecule type" value="Genomic_DNA"/>
</dbReference>
<reference evidence="8 9" key="1">
    <citation type="journal article" date="2017" name="Curr. Microbiol.">
        <title>Lysobacter zhanggongensis sp. nov. Isolated from a Pit Mud.</title>
        <authorList>
            <person name="Zhang X.F."/>
            <person name="Wang H.H."/>
            <person name="Sun X.Y."/>
            <person name="Pan C.M."/>
        </authorList>
    </citation>
    <scope>NUCLEOTIDE SEQUENCE [LARGE SCALE GENOMIC DNA]</scope>
    <source>
        <strain evidence="8 9">ZGLJ7-1</strain>
    </source>
</reference>
<dbReference type="InterPro" id="IPR025662">
    <property type="entry name" value="Sigma_54_int_dom_ATP-bd_1"/>
</dbReference>
<keyword evidence="2" id="KW-0067">ATP-binding</keyword>
<keyword evidence="9" id="KW-1185">Reference proteome</keyword>
<gene>
    <name evidence="8" type="ORF">SNE33_01050</name>
</gene>
<feature type="domain" description="Sigma-54 factor interaction" evidence="7">
    <location>
        <begin position="19"/>
        <end position="246"/>
    </location>
</feature>
<dbReference type="Gene3D" id="3.40.50.300">
    <property type="entry name" value="P-loop containing nucleotide triphosphate hydrolases"/>
    <property type="match status" value="1"/>
</dbReference>
<dbReference type="Pfam" id="PF00158">
    <property type="entry name" value="Sigma54_activat"/>
    <property type="match status" value="1"/>
</dbReference>
<dbReference type="InterPro" id="IPR027417">
    <property type="entry name" value="P-loop_NTPase"/>
</dbReference>
<dbReference type="PANTHER" id="PTHR32071">
    <property type="entry name" value="TRANSCRIPTIONAL REGULATORY PROTEIN"/>
    <property type="match status" value="1"/>
</dbReference>
<dbReference type="SMART" id="SM00382">
    <property type="entry name" value="AAA"/>
    <property type="match status" value="1"/>
</dbReference>
<feature type="region of interest" description="Disordered" evidence="6">
    <location>
        <begin position="321"/>
        <end position="355"/>
    </location>
</feature>
<accession>A0ABU7YLR2</accession>
<dbReference type="InterPro" id="IPR003593">
    <property type="entry name" value="AAA+_ATPase"/>
</dbReference>
<protein>
    <submittedName>
        <fullName evidence="8">Sigma-54 dependent transcriptional regulator</fullName>
    </submittedName>
</protein>
<evidence type="ECO:0000256" key="6">
    <source>
        <dbReference type="SAM" id="MobiDB-lite"/>
    </source>
</evidence>
<evidence type="ECO:0000313" key="8">
    <source>
        <dbReference type="EMBL" id="MEG3156503.1"/>
    </source>
</evidence>
<dbReference type="Pfam" id="PF25601">
    <property type="entry name" value="AAA_lid_14"/>
    <property type="match status" value="1"/>
</dbReference>
<dbReference type="PROSITE" id="PS00675">
    <property type="entry name" value="SIGMA54_INTERACT_1"/>
    <property type="match status" value="1"/>
</dbReference>
<dbReference type="Gene3D" id="1.10.8.60">
    <property type="match status" value="1"/>
</dbReference>
<dbReference type="InterPro" id="IPR058031">
    <property type="entry name" value="AAA_lid_NorR"/>
</dbReference>
<dbReference type="SUPFAM" id="SSF46689">
    <property type="entry name" value="Homeodomain-like"/>
    <property type="match status" value="1"/>
</dbReference>
<dbReference type="PANTHER" id="PTHR32071:SF117">
    <property type="entry name" value="PTS-DEPENDENT DIHYDROXYACETONE KINASE OPERON REGULATORY PROTEIN-RELATED"/>
    <property type="match status" value="1"/>
</dbReference>
<dbReference type="RefSeq" id="WP_412698924.1">
    <property type="nucleotide sequence ID" value="NZ_JAXGFO010000003.1"/>
</dbReference>
<evidence type="ECO:0000259" key="7">
    <source>
        <dbReference type="PROSITE" id="PS50045"/>
    </source>
</evidence>
<organism evidence="8 9">
    <name type="scientific">Lysobacter zhanggongensis</name>
    <dbReference type="NCBI Taxonomy" id="1774951"/>
    <lineage>
        <taxon>Bacteria</taxon>
        <taxon>Pseudomonadati</taxon>
        <taxon>Pseudomonadota</taxon>
        <taxon>Gammaproteobacteria</taxon>
        <taxon>Lysobacterales</taxon>
        <taxon>Lysobacteraceae</taxon>
        <taxon>Lysobacter</taxon>
    </lineage>
</organism>
<name>A0ABU7YLR2_9GAMM</name>
<keyword evidence="5" id="KW-0804">Transcription</keyword>
<keyword evidence="1" id="KW-0547">Nucleotide-binding</keyword>
<dbReference type="SUPFAM" id="SSF52540">
    <property type="entry name" value="P-loop containing nucleoside triphosphate hydrolases"/>
    <property type="match status" value="1"/>
</dbReference>
<evidence type="ECO:0000256" key="1">
    <source>
        <dbReference type="ARBA" id="ARBA00022741"/>
    </source>
</evidence>
<evidence type="ECO:0000256" key="2">
    <source>
        <dbReference type="ARBA" id="ARBA00022840"/>
    </source>
</evidence>
<dbReference type="InterPro" id="IPR002078">
    <property type="entry name" value="Sigma_54_int"/>
</dbReference>
<dbReference type="PROSITE" id="PS50045">
    <property type="entry name" value="SIGMA54_INTERACT_4"/>
    <property type="match status" value="1"/>
</dbReference>
<dbReference type="Pfam" id="PF02954">
    <property type="entry name" value="HTH_8"/>
    <property type="match status" value="1"/>
</dbReference>
<dbReference type="Proteomes" id="UP001334501">
    <property type="component" value="Unassembled WGS sequence"/>
</dbReference>
<evidence type="ECO:0000256" key="3">
    <source>
        <dbReference type="ARBA" id="ARBA00023015"/>
    </source>
</evidence>
<keyword evidence="4" id="KW-0238">DNA-binding</keyword>
<dbReference type="Gene3D" id="1.10.10.60">
    <property type="entry name" value="Homeodomain-like"/>
    <property type="match status" value="1"/>
</dbReference>
<evidence type="ECO:0000313" key="9">
    <source>
        <dbReference type="Proteomes" id="UP001334501"/>
    </source>
</evidence>
<evidence type="ECO:0000256" key="4">
    <source>
        <dbReference type="ARBA" id="ARBA00023125"/>
    </source>
</evidence>
<sequence length="355" mass="38515">MDNDTSPHPLAGSCGPTGMVGRCAAIRGLQEDLARVATTPASVLVAGESGTGKELVAHAVHVLSGRQGEFVAVNCGAIAPELLASHLFGHERGSFTGAAARHAGFFEQAHRGTLFLDEITEMPAALQVYLLRALETGTITRVGGTGSVALDTRIVAATNRDPAEAIDDGLLREDLFYRLAEFIVELPPLRARGDDAVLLAQHFLDALNEEYGSRKRLDPDATAEILRYDWPGNIRELRSVVQRAFILSDGDVVSIRDAGRHALRRRAADQDASTVVFNVGMTYAEVQQEMLRKTLAYFDNDKTRTARTLGVSVRTIHNQLAREQRGARRAAPETGDSGTTAHRRRNDDDLRALTA</sequence>
<dbReference type="InterPro" id="IPR002197">
    <property type="entry name" value="HTH_Fis"/>
</dbReference>
<evidence type="ECO:0000256" key="5">
    <source>
        <dbReference type="ARBA" id="ARBA00023163"/>
    </source>
</evidence>
<dbReference type="InterPro" id="IPR009057">
    <property type="entry name" value="Homeodomain-like_sf"/>
</dbReference>